<feature type="compositionally biased region" description="Polar residues" evidence="7">
    <location>
        <begin position="210"/>
        <end position="241"/>
    </location>
</feature>
<keyword evidence="5 8" id="KW-1133">Transmembrane helix</keyword>
<feature type="region of interest" description="Disordered" evidence="7">
    <location>
        <begin position="1"/>
        <end position="27"/>
    </location>
</feature>
<dbReference type="InterPro" id="IPR007007">
    <property type="entry name" value="Ninjurin"/>
</dbReference>
<comment type="subcellular location">
    <subcellularLocation>
        <location evidence="1">Membrane</location>
        <topology evidence="1">Multi-pass membrane protein</topology>
    </subcellularLocation>
</comment>
<dbReference type="GO" id="GO:0042246">
    <property type="term" value="P:tissue regeneration"/>
    <property type="evidence" value="ECO:0007669"/>
    <property type="project" value="InterPro"/>
</dbReference>
<gene>
    <name evidence="9" type="ORF">PV327_005473</name>
</gene>
<dbReference type="GO" id="GO:0016020">
    <property type="term" value="C:membrane"/>
    <property type="evidence" value="ECO:0007669"/>
    <property type="project" value="UniProtKB-SubCell"/>
</dbReference>
<sequence length="241" mass="26881">MDERYSGRSPRQGTVSDHSNLGQVRSLPESPILKLELWSDKSGYESPLGSDDPIETTADIESGQGYDESDELEEINNVSISEMSSPNLYPNRPPTPFDVNLYQQKKTLAQGMMDLALISANANQMRYVLQSRDEYFYTAAMSMIILSLVLQIIVGVGLIWNSKYNVKKLDHTRQANTTNNWTVIGIFLVTILNVFISSFGVTPTDAPEKITNSPYPQNQNNFDPAFGQNQDVKPSFTAKAT</sequence>
<feature type="region of interest" description="Disordered" evidence="7">
    <location>
        <begin position="207"/>
        <end position="241"/>
    </location>
</feature>
<feature type="compositionally biased region" description="Polar residues" evidence="7">
    <location>
        <begin position="9"/>
        <end position="23"/>
    </location>
</feature>
<evidence type="ECO:0000256" key="5">
    <source>
        <dbReference type="ARBA" id="ARBA00022989"/>
    </source>
</evidence>
<accession>A0AA39G1V6</accession>
<name>A0AA39G1V6_MICHY</name>
<evidence type="ECO:0000256" key="8">
    <source>
        <dbReference type="SAM" id="Phobius"/>
    </source>
</evidence>
<dbReference type="AlphaFoldDB" id="A0AA39G1V6"/>
<comment type="similarity">
    <text evidence="2">Belongs to the ninjurin family.</text>
</comment>
<evidence type="ECO:0000256" key="7">
    <source>
        <dbReference type="SAM" id="MobiDB-lite"/>
    </source>
</evidence>
<dbReference type="Pfam" id="PF04923">
    <property type="entry name" value="Ninjurin"/>
    <property type="match status" value="1"/>
</dbReference>
<evidence type="ECO:0000313" key="10">
    <source>
        <dbReference type="Proteomes" id="UP001168972"/>
    </source>
</evidence>
<keyword evidence="10" id="KW-1185">Reference proteome</keyword>
<protein>
    <recommendedName>
        <fullName evidence="11">Ninjurin-2</fullName>
    </recommendedName>
</protein>
<evidence type="ECO:0008006" key="11">
    <source>
        <dbReference type="Google" id="ProtNLM"/>
    </source>
</evidence>
<dbReference type="GO" id="GO:0007155">
    <property type="term" value="P:cell adhesion"/>
    <property type="evidence" value="ECO:0007669"/>
    <property type="project" value="UniProtKB-KW"/>
</dbReference>
<dbReference type="PANTHER" id="PTHR12316:SF20">
    <property type="entry name" value="NINJURIN-A"/>
    <property type="match status" value="1"/>
</dbReference>
<keyword evidence="3 8" id="KW-0812">Transmembrane</keyword>
<feature type="region of interest" description="Disordered" evidence="7">
    <location>
        <begin position="43"/>
        <end position="70"/>
    </location>
</feature>
<evidence type="ECO:0000256" key="2">
    <source>
        <dbReference type="ARBA" id="ARBA00008141"/>
    </source>
</evidence>
<evidence type="ECO:0000256" key="1">
    <source>
        <dbReference type="ARBA" id="ARBA00004141"/>
    </source>
</evidence>
<comment type="caution">
    <text evidence="9">The sequence shown here is derived from an EMBL/GenBank/DDBJ whole genome shotgun (WGS) entry which is preliminary data.</text>
</comment>
<reference evidence="9" key="1">
    <citation type="journal article" date="2023" name="bioRxiv">
        <title>Scaffold-level genome assemblies of two parasitoid biocontrol wasps reveal the parthenogenesis mechanism and an associated novel virus.</title>
        <authorList>
            <person name="Inwood S."/>
            <person name="Skelly J."/>
            <person name="Guhlin J."/>
            <person name="Harrop T."/>
            <person name="Goldson S."/>
            <person name="Dearden P."/>
        </authorList>
    </citation>
    <scope>NUCLEOTIDE SEQUENCE</scope>
    <source>
        <strain evidence="9">Lincoln</strain>
        <tissue evidence="9">Whole body</tissue>
    </source>
</reference>
<evidence type="ECO:0000256" key="6">
    <source>
        <dbReference type="ARBA" id="ARBA00023136"/>
    </source>
</evidence>
<dbReference type="Proteomes" id="UP001168972">
    <property type="component" value="Unassembled WGS sequence"/>
</dbReference>
<feature type="transmembrane region" description="Helical" evidence="8">
    <location>
        <begin position="135"/>
        <end position="160"/>
    </location>
</feature>
<dbReference type="EMBL" id="JAQQBR010000003">
    <property type="protein sequence ID" value="KAK0179751.1"/>
    <property type="molecule type" value="Genomic_DNA"/>
</dbReference>
<feature type="transmembrane region" description="Helical" evidence="8">
    <location>
        <begin position="180"/>
        <end position="201"/>
    </location>
</feature>
<dbReference type="PANTHER" id="PTHR12316">
    <property type="entry name" value="NINJURIN-RELATED"/>
    <property type="match status" value="1"/>
</dbReference>
<reference evidence="9" key="2">
    <citation type="submission" date="2023-03" db="EMBL/GenBank/DDBJ databases">
        <authorList>
            <person name="Inwood S.N."/>
            <person name="Skelly J.G."/>
            <person name="Guhlin J."/>
            <person name="Harrop T.W.R."/>
            <person name="Goldson S.G."/>
            <person name="Dearden P.K."/>
        </authorList>
    </citation>
    <scope>NUCLEOTIDE SEQUENCE</scope>
    <source>
        <strain evidence="9">Lincoln</strain>
        <tissue evidence="9">Whole body</tissue>
    </source>
</reference>
<organism evidence="9 10">
    <name type="scientific">Microctonus hyperodae</name>
    <name type="common">Parasitoid wasp</name>
    <dbReference type="NCBI Taxonomy" id="165561"/>
    <lineage>
        <taxon>Eukaryota</taxon>
        <taxon>Metazoa</taxon>
        <taxon>Ecdysozoa</taxon>
        <taxon>Arthropoda</taxon>
        <taxon>Hexapoda</taxon>
        <taxon>Insecta</taxon>
        <taxon>Pterygota</taxon>
        <taxon>Neoptera</taxon>
        <taxon>Endopterygota</taxon>
        <taxon>Hymenoptera</taxon>
        <taxon>Apocrita</taxon>
        <taxon>Ichneumonoidea</taxon>
        <taxon>Braconidae</taxon>
        <taxon>Euphorinae</taxon>
        <taxon>Microctonus</taxon>
    </lineage>
</organism>
<keyword evidence="6 8" id="KW-0472">Membrane</keyword>
<evidence type="ECO:0000313" key="9">
    <source>
        <dbReference type="EMBL" id="KAK0179751.1"/>
    </source>
</evidence>
<evidence type="ECO:0000256" key="3">
    <source>
        <dbReference type="ARBA" id="ARBA00022692"/>
    </source>
</evidence>
<proteinExistence type="inferred from homology"/>
<evidence type="ECO:0000256" key="4">
    <source>
        <dbReference type="ARBA" id="ARBA00022889"/>
    </source>
</evidence>
<keyword evidence="4" id="KW-0130">Cell adhesion</keyword>